<dbReference type="InterPro" id="IPR011992">
    <property type="entry name" value="EF-hand-dom_pair"/>
</dbReference>
<gene>
    <name evidence="7" type="ORF">TTHERM_00492840</name>
</gene>
<proteinExistence type="predicted"/>
<sequence>MSSKPSIEIEGVHLINEFVHTWTQKYLFQTTYQEHNKHGYVFMTEFSLPQVNKPIPTATVKVYFYLNEDESSPKGIKITFRFENDSLIHTPDRTIRISQMEKWLEKILDKKARTSKILFLGTEFESTRIKHEKLDKIFEEWNYKEEVVEQKKLSKDLLEQPDELDTNEEFVNEDEQIEVLKRSLFQVFRSVDRDDLGVVSFNECIEVFKLMGLELEKDQWDELMTMADSNKNGIIEYREFIPLGAEIIHGIFMKNQASKYLREREEEYLLQSILILQNDEMHTIVHELIKKCKELDEEDELHWISLENLEKLFSDFGEKFFNPSEKIELLKQIARDYPDNEIPYEKLYDILLNFRIQILKNGLMESQLNKLEIFIRQLCIPYDKENKGLIHLDDLMNELKKTTEIILTKTQTYIIKSFINKDENNMISYLTESRILASIIKKFFTPNLIKKKARFIEEGFIRADQLMEGWSQAELRQEQEKLYDQFTKENQGKLDLKGLKRMMRKCNFKCSEEEIQQYIEQFGNTEGYVEKEVFVKSFYDILKHLRCHQAIERLSVI</sequence>
<dbReference type="eggNOG" id="ENOG502R1B1">
    <property type="taxonomic scope" value="Eukaryota"/>
</dbReference>
<feature type="domain" description="EF-hand" evidence="6">
    <location>
        <begin position="179"/>
        <end position="214"/>
    </location>
</feature>
<evidence type="ECO:0000256" key="1">
    <source>
        <dbReference type="ARBA" id="ARBA00020786"/>
    </source>
</evidence>
<feature type="domain" description="EF-hand" evidence="6">
    <location>
        <begin position="215"/>
        <end position="250"/>
    </location>
</feature>
<reference evidence="8" key="1">
    <citation type="journal article" date="2006" name="PLoS Biol.">
        <title>Macronuclear genome sequence of the ciliate Tetrahymena thermophila, a model eukaryote.</title>
        <authorList>
            <person name="Eisen J.A."/>
            <person name="Coyne R.S."/>
            <person name="Wu M."/>
            <person name="Wu D."/>
            <person name="Thiagarajan M."/>
            <person name="Wortman J.R."/>
            <person name="Badger J.H."/>
            <person name="Ren Q."/>
            <person name="Amedeo P."/>
            <person name="Jones K.M."/>
            <person name="Tallon L.J."/>
            <person name="Delcher A.L."/>
            <person name="Salzberg S.L."/>
            <person name="Silva J.C."/>
            <person name="Haas B.J."/>
            <person name="Majoros W.H."/>
            <person name="Farzad M."/>
            <person name="Carlton J.M."/>
            <person name="Smith R.K. Jr."/>
            <person name="Garg J."/>
            <person name="Pearlman R.E."/>
            <person name="Karrer K.M."/>
            <person name="Sun L."/>
            <person name="Manning G."/>
            <person name="Elde N.C."/>
            <person name="Turkewitz A.P."/>
            <person name="Asai D.J."/>
            <person name="Wilkes D.E."/>
            <person name="Wang Y."/>
            <person name="Cai H."/>
            <person name="Collins K."/>
            <person name="Stewart B.A."/>
            <person name="Lee S.R."/>
            <person name="Wilamowska K."/>
            <person name="Weinberg Z."/>
            <person name="Ruzzo W.L."/>
            <person name="Wloga D."/>
            <person name="Gaertig J."/>
            <person name="Frankel J."/>
            <person name="Tsao C.-C."/>
            <person name="Gorovsky M.A."/>
            <person name="Keeling P.J."/>
            <person name="Waller R.F."/>
            <person name="Patron N.J."/>
            <person name="Cherry J.M."/>
            <person name="Stover N.A."/>
            <person name="Krieger C.J."/>
            <person name="del Toro C."/>
            <person name="Ryder H.F."/>
            <person name="Williamson S.C."/>
            <person name="Barbeau R.A."/>
            <person name="Hamilton E.P."/>
            <person name="Orias E."/>
        </authorList>
    </citation>
    <scope>NUCLEOTIDE SEQUENCE [LARGE SCALE GENOMIC DNA]</scope>
    <source>
        <strain evidence="8">SB210</strain>
    </source>
</reference>
<dbReference type="InterPro" id="IPR018247">
    <property type="entry name" value="EF_Hand_1_Ca_BS"/>
</dbReference>
<dbReference type="InterPro" id="IPR050230">
    <property type="entry name" value="CALM/Myosin/TropC-like"/>
</dbReference>
<dbReference type="SMART" id="SM00054">
    <property type="entry name" value="EFh"/>
    <property type="match status" value="2"/>
</dbReference>
<dbReference type="KEGG" id="tet:TTHERM_00492840"/>
<keyword evidence="8" id="KW-1185">Reference proteome</keyword>
<dbReference type="CDD" id="cd00051">
    <property type="entry name" value="EFh"/>
    <property type="match status" value="1"/>
</dbReference>
<dbReference type="SUPFAM" id="SSF47473">
    <property type="entry name" value="EF-hand"/>
    <property type="match status" value="2"/>
</dbReference>
<dbReference type="InterPro" id="IPR002048">
    <property type="entry name" value="EF_hand_dom"/>
</dbReference>
<keyword evidence="5" id="KW-0007">Acetylation</keyword>
<evidence type="ECO:0000256" key="3">
    <source>
        <dbReference type="ARBA" id="ARBA00022737"/>
    </source>
</evidence>
<dbReference type="PROSITE" id="PS00018">
    <property type="entry name" value="EF_HAND_1"/>
    <property type="match status" value="1"/>
</dbReference>
<name>I7M9W2_TETTS</name>
<dbReference type="EMBL" id="GG662512">
    <property type="protein sequence ID" value="EAS02931.2"/>
    <property type="molecule type" value="Genomic_DNA"/>
</dbReference>
<evidence type="ECO:0000256" key="4">
    <source>
        <dbReference type="ARBA" id="ARBA00022837"/>
    </source>
</evidence>
<dbReference type="PROSITE" id="PS50222">
    <property type="entry name" value="EF_HAND_2"/>
    <property type="match status" value="2"/>
</dbReference>
<evidence type="ECO:0000259" key="6">
    <source>
        <dbReference type="PROSITE" id="PS50222"/>
    </source>
</evidence>
<dbReference type="GO" id="GO:0005509">
    <property type="term" value="F:calcium ion binding"/>
    <property type="evidence" value="ECO:0007669"/>
    <property type="project" value="InterPro"/>
</dbReference>
<evidence type="ECO:0000256" key="2">
    <source>
        <dbReference type="ARBA" id="ARBA00022723"/>
    </source>
</evidence>
<evidence type="ECO:0000313" key="7">
    <source>
        <dbReference type="EMBL" id="EAS02931.2"/>
    </source>
</evidence>
<dbReference type="GO" id="GO:0016460">
    <property type="term" value="C:myosin II complex"/>
    <property type="evidence" value="ECO:0007669"/>
    <property type="project" value="TreeGrafter"/>
</dbReference>
<keyword evidence="4" id="KW-0106">Calcium</keyword>
<dbReference type="RefSeq" id="XP_001023176.2">
    <property type="nucleotide sequence ID" value="XM_001023176.2"/>
</dbReference>
<dbReference type="InterPro" id="IPR025663">
    <property type="entry name" value="AKAP_28"/>
</dbReference>
<dbReference type="OrthoDB" id="26525at2759"/>
<accession>I7M9W2</accession>
<evidence type="ECO:0000256" key="5">
    <source>
        <dbReference type="ARBA" id="ARBA00022990"/>
    </source>
</evidence>
<dbReference type="GeneID" id="7827984"/>
<dbReference type="PANTHER" id="PTHR23048">
    <property type="entry name" value="MYOSIN LIGHT CHAIN 1, 3"/>
    <property type="match status" value="1"/>
</dbReference>
<dbReference type="Proteomes" id="UP000009168">
    <property type="component" value="Unassembled WGS sequence"/>
</dbReference>
<protein>
    <recommendedName>
        <fullName evidence="1">Calmodulin</fullName>
    </recommendedName>
</protein>
<dbReference type="InParanoid" id="I7M9W2"/>
<dbReference type="Pfam" id="PF13499">
    <property type="entry name" value="EF-hand_7"/>
    <property type="match status" value="1"/>
</dbReference>
<keyword evidence="3" id="KW-0677">Repeat</keyword>
<dbReference type="PANTHER" id="PTHR23048:SF0">
    <property type="entry name" value="CALMODULIN LIKE 3"/>
    <property type="match status" value="1"/>
</dbReference>
<evidence type="ECO:0000313" key="8">
    <source>
        <dbReference type="Proteomes" id="UP000009168"/>
    </source>
</evidence>
<dbReference type="Gene3D" id="1.10.238.10">
    <property type="entry name" value="EF-hand"/>
    <property type="match status" value="2"/>
</dbReference>
<keyword evidence="2" id="KW-0479">Metal-binding</keyword>
<organism evidence="7 8">
    <name type="scientific">Tetrahymena thermophila (strain SB210)</name>
    <dbReference type="NCBI Taxonomy" id="312017"/>
    <lineage>
        <taxon>Eukaryota</taxon>
        <taxon>Sar</taxon>
        <taxon>Alveolata</taxon>
        <taxon>Ciliophora</taxon>
        <taxon>Intramacronucleata</taxon>
        <taxon>Oligohymenophorea</taxon>
        <taxon>Hymenostomatida</taxon>
        <taxon>Tetrahymenina</taxon>
        <taxon>Tetrahymenidae</taxon>
        <taxon>Tetrahymena</taxon>
    </lineage>
</organism>
<dbReference type="Pfam" id="PF14469">
    <property type="entry name" value="AKAP28"/>
    <property type="match status" value="1"/>
</dbReference>
<dbReference type="AlphaFoldDB" id="I7M9W2"/>